<evidence type="ECO:0000256" key="2">
    <source>
        <dbReference type="ARBA" id="ARBA00022777"/>
    </source>
</evidence>
<dbReference type="RefSeq" id="WP_166843311.1">
    <property type="nucleotide sequence ID" value="NZ_JAAONY010000004.1"/>
</dbReference>
<proteinExistence type="predicted"/>
<evidence type="ECO:0000256" key="5">
    <source>
        <dbReference type="SAM" id="Phobius"/>
    </source>
</evidence>
<evidence type="ECO:0000256" key="3">
    <source>
        <dbReference type="ARBA" id="ARBA00023012"/>
    </source>
</evidence>
<comment type="caution">
    <text evidence="7">The sequence shown here is derived from an EMBL/GenBank/DDBJ whole genome shotgun (WGS) entry which is preliminary data.</text>
</comment>
<dbReference type="GO" id="GO:0046983">
    <property type="term" value="F:protein dimerization activity"/>
    <property type="evidence" value="ECO:0007669"/>
    <property type="project" value="InterPro"/>
</dbReference>
<evidence type="ECO:0000259" key="6">
    <source>
        <dbReference type="Pfam" id="PF07730"/>
    </source>
</evidence>
<feature type="transmembrane region" description="Helical" evidence="5">
    <location>
        <begin position="37"/>
        <end position="56"/>
    </location>
</feature>
<dbReference type="Gene3D" id="1.20.5.1930">
    <property type="match status" value="1"/>
</dbReference>
<keyword evidence="2 7" id="KW-0418">Kinase</keyword>
<dbReference type="InParanoid" id="A0A7X0MZ17"/>
<dbReference type="InterPro" id="IPR050482">
    <property type="entry name" value="Sensor_HK_TwoCompSys"/>
</dbReference>
<reference evidence="7 8" key="1">
    <citation type="submission" date="2020-08" db="EMBL/GenBank/DDBJ databases">
        <title>Genomic Encyclopedia of Type Strains, Phase IV (KMG-IV): sequencing the most valuable type-strain genomes for metagenomic binning, comparative biology and taxonomic classification.</title>
        <authorList>
            <person name="Goeker M."/>
        </authorList>
    </citation>
    <scope>NUCLEOTIDE SEQUENCE [LARGE SCALE GENOMIC DNA]</scope>
    <source>
        <strain evidence="7 8">DSM 22368</strain>
    </source>
</reference>
<accession>A0A7X0MZ17</accession>
<dbReference type="Pfam" id="PF07730">
    <property type="entry name" value="HisKA_3"/>
    <property type="match status" value="1"/>
</dbReference>
<feature type="transmembrane region" description="Helical" evidence="5">
    <location>
        <begin position="63"/>
        <end position="83"/>
    </location>
</feature>
<keyword evidence="1" id="KW-0808">Transferase</keyword>
<keyword evidence="5" id="KW-0812">Transmembrane</keyword>
<dbReference type="SUPFAM" id="SSF55874">
    <property type="entry name" value="ATPase domain of HSP90 chaperone/DNA topoisomerase II/histidine kinase"/>
    <property type="match status" value="1"/>
</dbReference>
<dbReference type="AlphaFoldDB" id="A0A7X0MZ17"/>
<dbReference type="GO" id="GO:0016020">
    <property type="term" value="C:membrane"/>
    <property type="evidence" value="ECO:0007669"/>
    <property type="project" value="InterPro"/>
</dbReference>
<keyword evidence="3" id="KW-0902">Two-component regulatory system</keyword>
<evidence type="ECO:0000313" key="7">
    <source>
        <dbReference type="EMBL" id="MBB6523684.1"/>
    </source>
</evidence>
<organism evidence="7 8">
    <name type="scientific">Pseudoteredinibacter isoporae</name>
    <dbReference type="NCBI Taxonomy" id="570281"/>
    <lineage>
        <taxon>Bacteria</taxon>
        <taxon>Pseudomonadati</taxon>
        <taxon>Pseudomonadota</taxon>
        <taxon>Gammaproteobacteria</taxon>
        <taxon>Cellvibrionales</taxon>
        <taxon>Cellvibrionaceae</taxon>
        <taxon>Pseudoteredinibacter</taxon>
    </lineage>
</organism>
<sequence>MKNTRMTLGELALIASGLLTILVVAIVDYKINPVWNVGRAIGFTVFMSAFTWLCFLEDIQSKLMLRGLMAVQIVCAFYLFVGFPFEPIMVLLVVTAGQVPYVAGRYSHILLVLVNIPFFVYSSFYSEMPLHTLSLVMFLGFQLFAGSSSQARKEAKENKEELEAVNLKLHATQALLAQQSQQQERLRIARDLHDSIGHRLTALSLQLEHAKHQNPESFEPWRAELGEQVKGTLGQLREIVKATRQQGEIELVEVLKRLQTSLPKNIQLLYPESLPVNDPELGEQLAFCMQEAISNALRHGGADRIEISSPSAAPLQLKVRDNGRSIQQWQAGSGLLGMRERLKEYGGSVELSPNGQGMDLNLITAVSR</sequence>
<dbReference type="EMBL" id="JACHHT010000004">
    <property type="protein sequence ID" value="MBB6523684.1"/>
    <property type="molecule type" value="Genomic_DNA"/>
</dbReference>
<dbReference type="InterPro" id="IPR036890">
    <property type="entry name" value="HATPase_C_sf"/>
</dbReference>
<feature type="coiled-coil region" evidence="4">
    <location>
        <begin position="145"/>
        <end position="172"/>
    </location>
</feature>
<dbReference type="GO" id="GO:0000155">
    <property type="term" value="F:phosphorelay sensor kinase activity"/>
    <property type="evidence" value="ECO:0007669"/>
    <property type="project" value="InterPro"/>
</dbReference>
<name>A0A7X0MZ17_9GAMM</name>
<keyword evidence="5" id="KW-0472">Membrane</keyword>
<protein>
    <submittedName>
        <fullName evidence="7">Signal transduction histidine kinase</fullName>
    </submittedName>
</protein>
<evidence type="ECO:0000313" key="8">
    <source>
        <dbReference type="Proteomes" id="UP000528457"/>
    </source>
</evidence>
<evidence type="ECO:0000256" key="4">
    <source>
        <dbReference type="SAM" id="Coils"/>
    </source>
</evidence>
<evidence type="ECO:0000256" key="1">
    <source>
        <dbReference type="ARBA" id="ARBA00022679"/>
    </source>
</evidence>
<dbReference type="Gene3D" id="3.30.565.10">
    <property type="entry name" value="Histidine kinase-like ATPase, C-terminal domain"/>
    <property type="match status" value="1"/>
</dbReference>
<keyword evidence="5" id="KW-1133">Transmembrane helix</keyword>
<feature type="transmembrane region" description="Helical" evidence="5">
    <location>
        <begin position="12"/>
        <end position="31"/>
    </location>
</feature>
<dbReference type="InterPro" id="IPR011712">
    <property type="entry name" value="Sig_transdc_His_kin_sub3_dim/P"/>
</dbReference>
<dbReference type="FunCoup" id="A0A7X0MZ17">
    <property type="interactions" value="117"/>
</dbReference>
<dbReference type="PANTHER" id="PTHR24421:SF59">
    <property type="entry name" value="OXYGEN SENSOR HISTIDINE KINASE NREB"/>
    <property type="match status" value="1"/>
</dbReference>
<feature type="domain" description="Signal transduction histidine kinase subgroup 3 dimerisation and phosphoacceptor" evidence="6">
    <location>
        <begin position="184"/>
        <end position="246"/>
    </location>
</feature>
<dbReference type="Proteomes" id="UP000528457">
    <property type="component" value="Unassembled WGS sequence"/>
</dbReference>
<keyword evidence="4" id="KW-0175">Coiled coil</keyword>
<gene>
    <name evidence="7" type="ORF">HNR48_003998</name>
</gene>
<dbReference type="CDD" id="cd16917">
    <property type="entry name" value="HATPase_UhpB-NarQ-NarX-like"/>
    <property type="match status" value="1"/>
</dbReference>
<keyword evidence="8" id="KW-1185">Reference proteome</keyword>
<dbReference type="PANTHER" id="PTHR24421">
    <property type="entry name" value="NITRATE/NITRITE SENSOR PROTEIN NARX-RELATED"/>
    <property type="match status" value="1"/>
</dbReference>